<evidence type="ECO:0000259" key="1">
    <source>
        <dbReference type="Pfam" id="PF13145"/>
    </source>
</evidence>
<dbReference type="KEGG" id="osg:BST96_09405"/>
<accession>A0A1X9NAZ0</accession>
<keyword evidence="3" id="KW-1185">Reference proteome</keyword>
<organism evidence="2 3">
    <name type="scientific">Oceanicoccus sagamiensis</name>
    <dbReference type="NCBI Taxonomy" id="716816"/>
    <lineage>
        <taxon>Bacteria</taxon>
        <taxon>Pseudomonadati</taxon>
        <taxon>Pseudomonadota</taxon>
        <taxon>Gammaproteobacteria</taxon>
        <taxon>Cellvibrionales</taxon>
        <taxon>Spongiibacteraceae</taxon>
        <taxon>Oceanicoccus</taxon>
    </lineage>
</organism>
<dbReference type="GO" id="GO:0003755">
    <property type="term" value="F:peptidyl-prolyl cis-trans isomerase activity"/>
    <property type="evidence" value="ECO:0007669"/>
    <property type="project" value="InterPro"/>
</dbReference>
<dbReference type="Gene3D" id="3.10.50.40">
    <property type="match status" value="1"/>
</dbReference>
<proteinExistence type="predicted"/>
<dbReference type="Proteomes" id="UP000193450">
    <property type="component" value="Chromosome"/>
</dbReference>
<dbReference type="STRING" id="716816.BST96_09405"/>
<gene>
    <name evidence="2" type="ORF">BST96_09405</name>
</gene>
<dbReference type="OrthoDB" id="196786at2"/>
<dbReference type="InterPro" id="IPR046357">
    <property type="entry name" value="PPIase_dom_sf"/>
</dbReference>
<name>A0A1X9NAZ0_9GAMM</name>
<dbReference type="Gene3D" id="1.10.4030.10">
    <property type="entry name" value="Porin chaperone SurA, peptide-binding domain"/>
    <property type="match status" value="1"/>
</dbReference>
<dbReference type="RefSeq" id="WP_085758460.1">
    <property type="nucleotide sequence ID" value="NZ_CP019343.1"/>
</dbReference>
<dbReference type="EMBL" id="CP019343">
    <property type="protein sequence ID" value="ARN74321.1"/>
    <property type="molecule type" value="Genomic_DNA"/>
</dbReference>
<feature type="domain" description="PpiC" evidence="1">
    <location>
        <begin position="114"/>
        <end position="238"/>
    </location>
</feature>
<evidence type="ECO:0000313" key="3">
    <source>
        <dbReference type="Proteomes" id="UP000193450"/>
    </source>
</evidence>
<dbReference type="Pfam" id="PF13145">
    <property type="entry name" value="Rotamase_2"/>
    <property type="match status" value="1"/>
</dbReference>
<protein>
    <recommendedName>
        <fullName evidence="1">PpiC domain-containing protein</fullName>
    </recommendedName>
</protein>
<evidence type="ECO:0000313" key="2">
    <source>
        <dbReference type="EMBL" id="ARN74321.1"/>
    </source>
</evidence>
<dbReference type="InterPro" id="IPR000297">
    <property type="entry name" value="PPIase_PpiC"/>
</dbReference>
<sequence length="278" mass="32108">MLKTLLKEPLLHFILIALLFFVAYQQLNPPQENDFTISVSEGRLQLLKNQFTERWKREPLPEEIQNSAMLYAINEMYLREARALAMDKGDTVIDRRIKQKMDYMLEDLAATKQPTAEEIQAFYQTNAERYMAPDIYSFQQVYLSMDRPQAELEQKQAENKVLLASGKTPEGDQTLLPKNLQQQPDFQIERRFGKAFVAELKGLDVGQWQGPIKSGLGLHYILIAEKNPATLQPLAAVQETVLQDMQYQNRLELVKTFEQKLQEKYTVIIAQPETEVAP</sequence>
<reference evidence="2 3" key="1">
    <citation type="submission" date="2016-11" db="EMBL/GenBank/DDBJ databases">
        <title>Trade-off between light-utilization and light-protection in marine flavobacteria.</title>
        <authorList>
            <person name="Kumagai Y."/>
        </authorList>
    </citation>
    <scope>NUCLEOTIDE SEQUENCE [LARGE SCALE GENOMIC DNA]</scope>
    <source>
        <strain evidence="2 3">NBRC 107125</strain>
    </source>
</reference>
<dbReference type="AlphaFoldDB" id="A0A1X9NAZ0"/>